<dbReference type="STRING" id="1354746.A0A0B2ULX4"/>
<evidence type="ECO:0000259" key="6">
    <source>
        <dbReference type="PROSITE" id="PS51726"/>
    </source>
</evidence>
<dbReference type="EC" id="2.3.1.48" evidence="2"/>
<dbReference type="InterPro" id="IPR002717">
    <property type="entry name" value="HAT_MYST-type"/>
</dbReference>
<dbReference type="InterPro" id="IPR050603">
    <property type="entry name" value="MYST_HAT"/>
</dbReference>
<dbReference type="InterPro" id="IPR036388">
    <property type="entry name" value="WH-like_DNA-bd_sf"/>
</dbReference>
<dbReference type="GeneID" id="26261262"/>
<evidence type="ECO:0000313" key="7">
    <source>
        <dbReference type="EMBL" id="KHN70328.1"/>
    </source>
</evidence>
<dbReference type="PANTHER" id="PTHR10615">
    <property type="entry name" value="HISTONE ACETYLTRANSFERASE"/>
    <property type="match status" value="1"/>
</dbReference>
<dbReference type="InParanoid" id="A0A0B2ULX4"/>
<organism evidence="7 8">
    <name type="scientific">Ordospora colligata OC4</name>
    <dbReference type="NCBI Taxonomy" id="1354746"/>
    <lineage>
        <taxon>Eukaryota</taxon>
        <taxon>Fungi</taxon>
        <taxon>Fungi incertae sedis</taxon>
        <taxon>Microsporidia</taxon>
        <taxon>Ordosporidae</taxon>
        <taxon>Ordospora</taxon>
    </lineage>
</organism>
<name>A0A0B2ULX4_9MICR</name>
<dbReference type="Gene3D" id="1.10.10.10">
    <property type="entry name" value="Winged helix-like DNA-binding domain superfamily/Winged helix DNA-binding domain"/>
    <property type="match status" value="1"/>
</dbReference>
<dbReference type="GO" id="GO:0003682">
    <property type="term" value="F:chromatin binding"/>
    <property type="evidence" value="ECO:0007669"/>
    <property type="project" value="TreeGrafter"/>
</dbReference>
<dbReference type="Proteomes" id="UP000031056">
    <property type="component" value="Unassembled WGS sequence"/>
</dbReference>
<dbReference type="Pfam" id="PF01853">
    <property type="entry name" value="MOZ_SAS"/>
    <property type="match status" value="1"/>
</dbReference>
<dbReference type="HOGENOM" id="CLU_011815_0_4_1"/>
<dbReference type="VEuPathDB" id="MicrosporidiaDB:M896_021670"/>
<evidence type="ECO:0000256" key="2">
    <source>
        <dbReference type="ARBA" id="ARBA00013184"/>
    </source>
</evidence>
<accession>A0A0B2ULX4</accession>
<comment type="caution">
    <text evidence="7">The sequence shown here is derived from an EMBL/GenBank/DDBJ whole genome shotgun (WGS) entry which is preliminary data.</text>
</comment>
<protein>
    <recommendedName>
        <fullName evidence="2">histone acetyltransferase</fullName>
        <ecNumber evidence="2">2.3.1.48</ecNumber>
    </recommendedName>
</protein>
<feature type="domain" description="MYST-type HAT" evidence="6">
    <location>
        <begin position="1"/>
        <end position="222"/>
    </location>
</feature>
<keyword evidence="3 7" id="KW-0808">Transferase</keyword>
<dbReference type="RefSeq" id="XP_014564370.1">
    <property type="nucleotide sequence ID" value="XM_014708884.1"/>
</dbReference>
<dbReference type="OrthoDB" id="787137at2759"/>
<comment type="similarity">
    <text evidence="1">Belongs to the MYST (SAS/MOZ) family.</text>
</comment>
<gene>
    <name evidence="7" type="ORF">M896_021670</name>
</gene>
<evidence type="ECO:0000256" key="4">
    <source>
        <dbReference type="ARBA" id="ARBA00022990"/>
    </source>
</evidence>
<dbReference type="Gene3D" id="3.40.630.30">
    <property type="match status" value="1"/>
</dbReference>
<dbReference type="EMBL" id="JOKQ01000002">
    <property type="protein sequence ID" value="KHN70328.1"/>
    <property type="molecule type" value="Genomic_DNA"/>
</dbReference>
<dbReference type="InterPro" id="IPR016181">
    <property type="entry name" value="Acyl_CoA_acyltransferase"/>
</dbReference>
<evidence type="ECO:0000256" key="5">
    <source>
        <dbReference type="PIRSR" id="PIRSR602717-51"/>
    </source>
</evidence>
<keyword evidence="8" id="KW-1185">Reference proteome</keyword>
<evidence type="ECO:0000313" key="8">
    <source>
        <dbReference type="Proteomes" id="UP000031056"/>
    </source>
</evidence>
<dbReference type="GO" id="GO:0004402">
    <property type="term" value="F:histone acetyltransferase activity"/>
    <property type="evidence" value="ECO:0007669"/>
    <property type="project" value="InterPro"/>
</dbReference>
<evidence type="ECO:0000256" key="1">
    <source>
        <dbReference type="ARBA" id="ARBA00010107"/>
    </source>
</evidence>
<proteinExistence type="inferred from homology"/>
<dbReference type="GO" id="GO:0005634">
    <property type="term" value="C:nucleus"/>
    <property type="evidence" value="ECO:0007669"/>
    <property type="project" value="TreeGrafter"/>
</dbReference>
<dbReference type="PROSITE" id="PS51726">
    <property type="entry name" value="MYST_HAT"/>
    <property type="match status" value="1"/>
</dbReference>
<dbReference type="AlphaFoldDB" id="A0A0B2ULX4"/>
<keyword evidence="4" id="KW-0007">Acetylation</keyword>
<dbReference type="GO" id="GO:0000785">
    <property type="term" value="C:chromatin"/>
    <property type="evidence" value="ECO:0007669"/>
    <property type="project" value="TreeGrafter"/>
</dbReference>
<dbReference type="PANTHER" id="PTHR10615:SF208">
    <property type="entry name" value="HISTONE ACETYLTRANSFERASE"/>
    <property type="match status" value="1"/>
</dbReference>
<sequence>MMLVNTLVDFTHRVWLFSDSSVIFICNKCLFQLYDSVAMENHKHSCTGKMPGKCIHNDYAENTAVIEVDGEKQSLMCRRICMIGKAFIERKTLYLGIKGYLFYILLVDGCFAGFFSKEKESSEHNLSCLLVLPTYRSKGYANLMIDISYTLAPGTPEKPFSNEGLTVYRKYWKNKVFQILKEFNGCEVSIQELSLISRLFVDDVICVLEVLNVDPRLLTYGIVQEKFDYLRTCKKEFLIPDIDILLIVLRRCKDFCFGMFSYSIVASAFISRIANAECLNKSSIYLEPSLALVEI</sequence>
<evidence type="ECO:0000256" key="3">
    <source>
        <dbReference type="ARBA" id="ARBA00022679"/>
    </source>
</evidence>
<dbReference type="GO" id="GO:0006357">
    <property type="term" value="P:regulation of transcription by RNA polymerase II"/>
    <property type="evidence" value="ECO:0007669"/>
    <property type="project" value="TreeGrafter"/>
</dbReference>
<dbReference type="GO" id="GO:0003712">
    <property type="term" value="F:transcription coregulator activity"/>
    <property type="evidence" value="ECO:0007669"/>
    <property type="project" value="TreeGrafter"/>
</dbReference>
<reference evidence="7 8" key="1">
    <citation type="journal article" date="2014" name="MBio">
        <title>The Ordospora colligata genome; evolution of extreme reduction in microsporidia and host-to-parasite horizontal gene transfer.</title>
        <authorList>
            <person name="Pombert J.-F."/>
            <person name="Haag K.L."/>
            <person name="Beidas S."/>
            <person name="Ebert D."/>
            <person name="Keeling P.J."/>
        </authorList>
    </citation>
    <scope>NUCLEOTIDE SEQUENCE [LARGE SCALE GENOMIC DNA]</scope>
    <source>
        <strain evidence="7 8">OC4</strain>
    </source>
</reference>
<dbReference type="SUPFAM" id="SSF55729">
    <property type="entry name" value="Acyl-CoA N-acyltransferases (Nat)"/>
    <property type="match status" value="1"/>
</dbReference>
<feature type="active site" description="Proton donor/acceptor" evidence="5">
    <location>
        <position position="157"/>
    </location>
</feature>